<proteinExistence type="predicted"/>
<comment type="caution">
    <text evidence="3">The sequence shown here is derived from an EMBL/GenBank/DDBJ whole genome shotgun (WGS) entry which is preliminary data.</text>
</comment>
<keyword evidence="1" id="KW-0732">Signal</keyword>
<feature type="signal peptide" evidence="1">
    <location>
        <begin position="1"/>
        <end position="16"/>
    </location>
</feature>
<dbReference type="InterPro" id="IPR002921">
    <property type="entry name" value="Fungal_lipase-type"/>
</dbReference>
<dbReference type="PANTHER" id="PTHR45908">
    <property type="entry name" value="PROTEIN CBG11750-RELATED"/>
    <property type="match status" value="1"/>
</dbReference>
<dbReference type="CDD" id="cd00519">
    <property type="entry name" value="Lipase_3"/>
    <property type="match status" value="1"/>
</dbReference>
<name>A0AA36G7T8_9BILA</name>
<evidence type="ECO:0000313" key="4">
    <source>
        <dbReference type="Proteomes" id="UP001177023"/>
    </source>
</evidence>
<evidence type="ECO:0000256" key="1">
    <source>
        <dbReference type="SAM" id="SignalP"/>
    </source>
</evidence>
<dbReference type="GO" id="GO:0006629">
    <property type="term" value="P:lipid metabolic process"/>
    <property type="evidence" value="ECO:0007669"/>
    <property type="project" value="InterPro"/>
</dbReference>
<feature type="domain" description="Fungal lipase-type" evidence="2">
    <location>
        <begin position="148"/>
        <end position="287"/>
    </location>
</feature>
<evidence type="ECO:0000259" key="2">
    <source>
        <dbReference type="Pfam" id="PF01764"/>
    </source>
</evidence>
<keyword evidence="4" id="KW-1185">Reference proteome</keyword>
<dbReference type="SUPFAM" id="SSF53474">
    <property type="entry name" value="alpha/beta-Hydrolases"/>
    <property type="match status" value="1"/>
</dbReference>
<organism evidence="3 4">
    <name type="scientific">Mesorhabditis spiculigera</name>
    <dbReference type="NCBI Taxonomy" id="96644"/>
    <lineage>
        <taxon>Eukaryota</taxon>
        <taxon>Metazoa</taxon>
        <taxon>Ecdysozoa</taxon>
        <taxon>Nematoda</taxon>
        <taxon>Chromadorea</taxon>
        <taxon>Rhabditida</taxon>
        <taxon>Rhabditina</taxon>
        <taxon>Rhabditomorpha</taxon>
        <taxon>Rhabditoidea</taxon>
        <taxon>Rhabditidae</taxon>
        <taxon>Mesorhabditinae</taxon>
        <taxon>Mesorhabditis</taxon>
    </lineage>
</organism>
<feature type="non-terminal residue" evidence="3">
    <location>
        <position position="370"/>
    </location>
</feature>
<accession>A0AA36G7T8</accession>
<dbReference type="InterPro" id="IPR029058">
    <property type="entry name" value="AB_hydrolase_fold"/>
</dbReference>
<dbReference type="Pfam" id="PF01764">
    <property type="entry name" value="Lipase_3"/>
    <property type="match status" value="1"/>
</dbReference>
<gene>
    <name evidence="3" type="ORF">MSPICULIGERA_LOCUS14156</name>
</gene>
<sequence>MIFYLLCFGLFGLASTGNVALCKSLTDCASCSEGYIHVFGFKENCRWCVESQSCGGPLACPLGKPVVQREPFRCPVKIPSAKGKRYTDRLGRSLYAVALSVKDRNATECLENARPDIRHIKTYETDCDQSHNVCTGLMAVSEEAKAIYVAYKGHSLDKQLFTEFVHSLAAQLGAWEKFDNGTGVITYFHTAWTKLFHEEMKPDLLKLKKKFPNYRVWITGHSLGGSLASMTALHLAVNKIFDPSKVRLVTFGEPRTGNVAFAKALENHIDFRYRVVKRNDFVTNIPNTLDPNGMMITNAVFDRQPLFYRFLVHYDNNMDKGDSYKVCEMSDDHGCRNLAVAADFNDHVSYFGIKQDEFLEKRCAKAALLI</sequence>
<protein>
    <recommendedName>
        <fullName evidence="2">Fungal lipase-type domain-containing protein</fullName>
    </recommendedName>
</protein>
<evidence type="ECO:0000313" key="3">
    <source>
        <dbReference type="EMBL" id="CAJ0575853.1"/>
    </source>
</evidence>
<reference evidence="3" key="1">
    <citation type="submission" date="2023-06" db="EMBL/GenBank/DDBJ databases">
        <authorList>
            <person name="Delattre M."/>
        </authorList>
    </citation>
    <scope>NUCLEOTIDE SEQUENCE</scope>
    <source>
        <strain evidence="3">AF72</strain>
    </source>
</reference>
<dbReference type="EMBL" id="CATQJA010002641">
    <property type="protein sequence ID" value="CAJ0575853.1"/>
    <property type="molecule type" value="Genomic_DNA"/>
</dbReference>
<dbReference type="Proteomes" id="UP001177023">
    <property type="component" value="Unassembled WGS sequence"/>
</dbReference>
<dbReference type="Gene3D" id="3.40.50.1820">
    <property type="entry name" value="alpha/beta hydrolase"/>
    <property type="match status" value="1"/>
</dbReference>
<dbReference type="AlphaFoldDB" id="A0AA36G7T8"/>
<feature type="chain" id="PRO_5041262295" description="Fungal lipase-type domain-containing protein" evidence="1">
    <location>
        <begin position="17"/>
        <end position="370"/>
    </location>
</feature>
<dbReference type="PANTHER" id="PTHR45908:SF15">
    <property type="entry name" value="FUNGAL LIPASE-LIKE DOMAIN-CONTAINING PROTEIN"/>
    <property type="match status" value="1"/>
</dbReference>